<dbReference type="Proteomes" id="UP001500058">
    <property type="component" value="Unassembled WGS sequence"/>
</dbReference>
<proteinExistence type="predicted"/>
<comment type="caution">
    <text evidence="3">The sequence shown here is derived from an EMBL/GenBank/DDBJ whole genome shotgun (WGS) entry which is preliminary data.</text>
</comment>
<dbReference type="EMBL" id="BAAATJ010000020">
    <property type="protein sequence ID" value="GAA2408053.1"/>
    <property type="molecule type" value="Genomic_DNA"/>
</dbReference>
<feature type="signal peptide" evidence="1">
    <location>
        <begin position="1"/>
        <end position="38"/>
    </location>
</feature>
<keyword evidence="1" id="KW-0732">Signal</keyword>
<sequence>MVRRLLSGRSGRSRRYGLPAAVLAAVCLASAAPSPASAAPAHSAGGGHGRGHHRFDLQAHRGGLGLVVESTLASFANALETGVGTLELDVQITRDGQAVVTHDRRVSAAKCRDTGPVREGDPQYPYVGDYVVDLTLAQVRTLDCGSLTLPQYPGQRPSPGARMPLLSEVFALVDRYRAHKVTLNVETKVEAAAPHETAPRERFVQVVAREVRRARKLDRVTVQSFDWGALMRMRQVEPRLPIVALTNGQQFLQAGMPGRSPWLGGLDIDDFGGDLIAAADSFGADAVSPVHGDPQGGAVGDPDYRPYVTRAMVARAHAAGMRVIPWTVNDPATMRKLIDDGVDGIITDYPDRLRAVMAERGMRLPRAYRAPGRP</sequence>
<keyword evidence="4" id="KW-1185">Reference proteome</keyword>
<protein>
    <submittedName>
        <fullName evidence="3">Glycerophosphodiester phosphodiesterase family protein</fullName>
    </submittedName>
</protein>
<dbReference type="PROSITE" id="PS50007">
    <property type="entry name" value="PIPLC_X_DOMAIN"/>
    <property type="match status" value="1"/>
</dbReference>
<dbReference type="Pfam" id="PF03009">
    <property type="entry name" value="GDPD"/>
    <property type="match status" value="1"/>
</dbReference>
<organism evidence="3 4">
    <name type="scientific">Streptomyces glaucosporus</name>
    <dbReference type="NCBI Taxonomy" id="284044"/>
    <lineage>
        <taxon>Bacteria</taxon>
        <taxon>Bacillati</taxon>
        <taxon>Actinomycetota</taxon>
        <taxon>Actinomycetes</taxon>
        <taxon>Kitasatosporales</taxon>
        <taxon>Streptomycetaceae</taxon>
        <taxon>Streptomyces</taxon>
    </lineage>
</organism>
<dbReference type="Gene3D" id="3.20.20.190">
    <property type="entry name" value="Phosphatidylinositol (PI) phosphodiesterase"/>
    <property type="match status" value="1"/>
</dbReference>
<dbReference type="CDD" id="cd08567">
    <property type="entry name" value="GDPD_SpGDE_like"/>
    <property type="match status" value="1"/>
</dbReference>
<dbReference type="PANTHER" id="PTHR46211">
    <property type="entry name" value="GLYCEROPHOSPHORYL DIESTER PHOSPHODIESTERASE"/>
    <property type="match status" value="1"/>
</dbReference>
<dbReference type="SUPFAM" id="SSF51695">
    <property type="entry name" value="PLC-like phosphodiesterases"/>
    <property type="match status" value="1"/>
</dbReference>
<dbReference type="PROSITE" id="PS51704">
    <property type="entry name" value="GP_PDE"/>
    <property type="match status" value="1"/>
</dbReference>
<gene>
    <name evidence="3" type="ORF">GCM10010420_40260</name>
</gene>
<dbReference type="InterPro" id="IPR017946">
    <property type="entry name" value="PLC-like_Pdiesterase_TIM-brl"/>
</dbReference>
<dbReference type="RefSeq" id="WP_344632471.1">
    <property type="nucleotide sequence ID" value="NZ_BAAATJ010000020.1"/>
</dbReference>
<feature type="domain" description="GP-PDE" evidence="2">
    <location>
        <begin position="55"/>
        <end position="357"/>
    </location>
</feature>
<dbReference type="InterPro" id="IPR030395">
    <property type="entry name" value="GP_PDE_dom"/>
</dbReference>
<reference evidence="3 4" key="1">
    <citation type="journal article" date="2019" name="Int. J. Syst. Evol. Microbiol.">
        <title>The Global Catalogue of Microorganisms (GCM) 10K type strain sequencing project: providing services to taxonomists for standard genome sequencing and annotation.</title>
        <authorList>
            <consortium name="The Broad Institute Genomics Platform"/>
            <consortium name="The Broad Institute Genome Sequencing Center for Infectious Disease"/>
            <person name="Wu L."/>
            <person name="Ma J."/>
        </authorList>
    </citation>
    <scope>NUCLEOTIDE SEQUENCE [LARGE SCALE GENOMIC DNA]</scope>
    <source>
        <strain evidence="3 4">JCM 6921</strain>
    </source>
</reference>
<feature type="chain" id="PRO_5045979767" evidence="1">
    <location>
        <begin position="39"/>
        <end position="374"/>
    </location>
</feature>
<evidence type="ECO:0000313" key="3">
    <source>
        <dbReference type="EMBL" id="GAA2408053.1"/>
    </source>
</evidence>
<evidence type="ECO:0000256" key="1">
    <source>
        <dbReference type="SAM" id="SignalP"/>
    </source>
</evidence>
<evidence type="ECO:0000259" key="2">
    <source>
        <dbReference type="PROSITE" id="PS51704"/>
    </source>
</evidence>
<name>A0ABN3IL66_9ACTN</name>
<dbReference type="PANTHER" id="PTHR46211:SF14">
    <property type="entry name" value="GLYCEROPHOSPHODIESTER PHOSPHODIESTERASE"/>
    <property type="match status" value="1"/>
</dbReference>
<accession>A0ABN3IL66</accession>
<evidence type="ECO:0000313" key="4">
    <source>
        <dbReference type="Proteomes" id="UP001500058"/>
    </source>
</evidence>